<organism evidence="2 3">
    <name type="scientific">Anaeromyces robustus</name>
    <dbReference type="NCBI Taxonomy" id="1754192"/>
    <lineage>
        <taxon>Eukaryota</taxon>
        <taxon>Fungi</taxon>
        <taxon>Fungi incertae sedis</taxon>
        <taxon>Chytridiomycota</taxon>
        <taxon>Chytridiomycota incertae sedis</taxon>
        <taxon>Neocallimastigomycetes</taxon>
        <taxon>Neocallimastigales</taxon>
        <taxon>Neocallimastigaceae</taxon>
        <taxon>Anaeromyces</taxon>
    </lineage>
</organism>
<dbReference type="OrthoDB" id="10371973at2759"/>
<protein>
    <submittedName>
        <fullName evidence="2">Uncharacterized protein</fullName>
    </submittedName>
</protein>
<evidence type="ECO:0000256" key="1">
    <source>
        <dbReference type="SAM" id="Coils"/>
    </source>
</evidence>
<comment type="caution">
    <text evidence="2">The sequence shown here is derived from an EMBL/GenBank/DDBJ whole genome shotgun (WGS) entry which is preliminary data.</text>
</comment>
<name>A0A1Y1WPP5_9FUNG</name>
<evidence type="ECO:0000313" key="3">
    <source>
        <dbReference type="Proteomes" id="UP000193944"/>
    </source>
</evidence>
<proteinExistence type="predicted"/>
<accession>A0A1Y1WPP5</accession>
<gene>
    <name evidence="2" type="ORF">BCR32DRAFT_272030</name>
</gene>
<dbReference type="EMBL" id="MCFG01000369">
    <property type="protein sequence ID" value="ORX75236.1"/>
    <property type="molecule type" value="Genomic_DNA"/>
</dbReference>
<reference evidence="2 3" key="2">
    <citation type="submission" date="2016-08" db="EMBL/GenBank/DDBJ databases">
        <title>Pervasive Adenine N6-methylation of Active Genes in Fungi.</title>
        <authorList>
            <consortium name="DOE Joint Genome Institute"/>
            <person name="Mondo S.J."/>
            <person name="Dannebaum R.O."/>
            <person name="Kuo R.C."/>
            <person name="Labutti K."/>
            <person name="Haridas S."/>
            <person name="Kuo A."/>
            <person name="Salamov A."/>
            <person name="Ahrendt S.R."/>
            <person name="Lipzen A."/>
            <person name="Sullivan W."/>
            <person name="Andreopoulos W.B."/>
            <person name="Clum A."/>
            <person name="Lindquist E."/>
            <person name="Daum C."/>
            <person name="Ramamoorthy G.K."/>
            <person name="Gryganskyi A."/>
            <person name="Culley D."/>
            <person name="Magnuson J.K."/>
            <person name="James T.Y."/>
            <person name="O'Malley M.A."/>
            <person name="Stajich J.E."/>
            <person name="Spatafora J.W."/>
            <person name="Visel A."/>
            <person name="Grigoriev I.V."/>
        </authorList>
    </citation>
    <scope>NUCLEOTIDE SEQUENCE [LARGE SCALE GENOMIC DNA]</scope>
    <source>
        <strain evidence="2 3">S4</strain>
    </source>
</reference>
<reference evidence="2 3" key="1">
    <citation type="submission" date="2016-08" db="EMBL/GenBank/DDBJ databases">
        <title>A Parts List for Fungal Cellulosomes Revealed by Comparative Genomics.</title>
        <authorList>
            <consortium name="DOE Joint Genome Institute"/>
            <person name="Haitjema C.H."/>
            <person name="Gilmore S.P."/>
            <person name="Henske J.K."/>
            <person name="Solomon K.V."/>
            <person name="De Groot R."/>
            <person name="Kuo A."/>
            <person name="Mondo S.J."/>
            <person name="Salamov A.A."/>
            <person name="Labutti K."/>
            <person name="Zhao Z."/>
            <person name="Chiniquy J."/>
            <person name="Barry K."/>
            <person name="Brewer H.M."/>
            <person name="Purvine S.O."/>
            <person name="Wright A.T."/>
            <person name="Boxma B."/>
            <person name="Van Alen T."/>
            <person name="Hackstein J.H."/>
            <person name="Baker S.E."/>
            <person name="Grigoriev I.V."/>
            <person name="O'Malley M.A."/>
        </authorList>
    </citation>
    <scope>NUCLEOTIDE SEQUENCE [LARGE SCALE GENOMIC DNA]</scope>
    <source>
        <strain evidence="2 3">S4</strain>
    </source>
</reference>
<keyword evidence="1" id="KW-0175">Coiled coil</keyword>
<evidence type="ECO:0000313" key="2">
    <source>
        <dbReference type="EMBL" id="ORX75236.1"/>
    </source>
</evidence>
<feature type="coiled-coil region" evidence="1">
    <location>
        <begin position="164"/>
        <end position="191"/>
    </location>
</feature>
<dbReference type="AlphaFoldDB" id="A0A1Y1WPP5"/>
<keyword evidence="3" id="KW-1185">Reference proteome</keyword>
<sequence>MIEILILIIITISYTYSYVINSINPLNPLNHDFLKYYVNSDFNNVSDECKNDLNLSIEFSECSPYHLKIYFSNYKEICSTVNSEKCQNFYKDPFSYLPNCKNDSTVINKFSPVAVETAKVGINYYCTTNDDGEICPAPEATLKGLSIRGNKNIISNTCKSRQCIKGLTDYLNNALNNINELEEKSVTSTSRKTLESYKSILEELKSKNCISLIKDATKILNKSFIEC</sequence>
<dbReference type="Proteomes" id="UP000193944">
    <property type="component" value="Unassembled WGS sequence"/>
</dbReference>